<name>A0ACB9A0L2_9ASTR</name>
<evidence type="ECO:0000313" key="2">
    <source>
        <dbReference type="Proteomes" id="UP001056120"/>
    </source>
</evidence>
<sequence>MGSDANKMTDGTSFQPSEPSPCANGCGFFGTAATNGFCSKCFRNVQIKAEHAASAKAAVEKIVNHVVIFAPQPPSSSSSGSEPIPPPASAVTEKVPNRCLICSKKVGVMGFKCKCGDTFCGSHRYPEKHDCEFDFKRTGRDAIAKANPVIKADKSAPNDIDGDENKSESHDIEENVEDNEDCLAQRVNDDLKRRSEEFIERGKQRWKDEKEMDRYEMKNK</sequence>
<accession>A0ACB9A0L2</accession>
<comment type="caution">
    <text evidence="1">The sequence shown here is derived from an EMBL/GenBank/DDBJ whole genome shotgun (WGS) entry which is preliminary data.</text>
</comment>
<keyword evidence="2" id="KW-1185">Reference proteome</keyword>
<reference evidence="1 2" key="2">
    <citation type="journal article" date="2022" name="Mol. Ecol. Resour.">
        <title>The genomes of chicory, endive, great burdock and yacon provide insights into Asteraceae paleo-polyploidization history and plant inulin production.</title>
        <authorList>
            <person name="Fan W."/>
            <person name="Wang S."/>
            <person name="Wang H."/>
            <person name="Wang A."/>
            <person name="Jiang F."/>
            <person name="Liu H."/>
            <person name="Zhao H."/>
            <person name="Xu D."/>
            <person name="Zhang Y."/>
        </authorList>
    </citation>
    <scope>NUCLEOTIDE SEQUENCE [LARGE SCALE GENOMIC DNA]</scope>
    <source>
        <strain evidence="2">cv. Yunnan</strain>
        <tissue evidence="1">Leaves</tissue>
    </source>
</reference>
<organism evidence="1 2">
    <name type="scientific">Smallanthus sonchifolius</name>
    <dbReference type="NCBI Taxonomy" id="185202"/>
    <lineage>
        <taxon>Eukaryota</taxon>
        <taxon>Viridiplantae</taxon>
        <taxon>Streptophyta</taxon>
        <taxon>Embryophyta</taxon>
        <taxon>Tracheophyta</taxon>
        <taxon>Spermatophyta</taxon>
        <taxon>Magnoliopsida</taxon>
        <taxon>eudicotyledons</taxon>
        <taxon>Gunneridae</taxon>
        <taxon>Pentapetalae</taxon>
        <taxon>asterids</taxon>
        <taxon>campanulids</taxon>
        <taxon>Asterales</taxon>
        <taxon>Asteraceae</taxon>
        <taxon>Asteroideae</taxon>
        <taxon>Heliantheae alliance</taxon>
        <taxon>Millerieae</taxon>
        <taxon>Smallanthus</taxon>
    </lineage>
</organism>
<dbReference type="Proteomes" id="UP001056120">
    <property type="component" value="Linkage Group LG25"/>
</dbReference>
<protein>
    <submittedName>
        <fullName evidence="1">Uncharacterized protein</fullName>
    </submittedName>
</protein>
<reference evidence="2" key="1">
    <citation type="journal article" date="2022" name="Mol. Ecol. Resour.">
        <title>The genomes of chicory, endive, great burdock and yacon provide insights into Asteraceae palaeo-polyploidization history and plant inulin production.</title>
        <authorList>
            <person name="Fan W."/>
            <person name="Wang S."/>
            <person name="Wang H."/>
            <person name="Wang A."/>
            <person name="Jiang F."/>
            <person name="Liu H."/>
            <person name="Zhao H."/>
            <person name="Xu D."/>
            <person name="Zhang Y."/>
        </authorList>
    </citation>
    <scope>NUCLEOTIDE SEQUENCE [LARGE SCALE GENOMIC DNA]</scope>
    <source>
        <strain evidence="2">cv. Yunnan</strain>
    </source>
</reference>
<evidence type="ECO:0000313" key="1">
    <source>
        <dbReference type="EMBL" id="KAI3703423.1"/>
    </source>
</evidence>
<gene>
    <name evidence="1" type="ORF">L1987_73485</name>
</gene>
<proteinExistence type="predicted"/>
<dbReference type="EMBL" id="CM042042">
    <property type="protein sequence ID" value="KAI3703423.1"/>
    <property type="molecule type" value="Genomic_DNA"/>
</dbReference>